<dbReference type="Gene3D" id="1.20.1720.10">
    <property type="entry name" value="Multidrug resistance protein D"/>
    <property type="match status" value="1"/>
</dbReference>
<comment type="subcellular location">
    <subcellularLocation>
        <location evidence="1">Cell membrane</location>
        <topology evidence="1">Multi-pass membrane protein</topology>
    </subcellularLocation>
</comment>
<dbReference type="KEGG" id="gom:D7316_01455"/>
<reference evidence="8 9" key="1">
    <citation type="submission" date="2018-11" db="EMBL/GenBank/DDBJ databases">
        <title>Gordonia insulae sp. nov., isolated from an island soil.</title>
        <authorList>
            <person name="Kim Y.S."/>
            <person name="Kim S.B."/>
        </authorList>
    </citation>
    <scope>NUCLEOTIDE SEQUENCE [LARGE SCALE GENOMIC DNA]</scope>
    <source>
        <strain evidence="8 9">MMS17-SY073</strain>
    </source>
</reference>
<sequence>MSAIRRPVDGGTGQPPAVPDRHPRLAVTVLCAAGIVVALMQTIIVPLIPQLPSLLDASPGDTSWALTITLLVGAVITPIGGRLGDMYGKRLMLLASMSCVAIGSAVCALSTALPPFLIGRGLQGLGFGTIALGISVMRDIVPPRHLGSAVGTMSASLGVGGALGLPFAAAIAQHLSWHALFWICGAAAVAGALGIALTVPETPAKAGGRFDLLGAAGLAAMLVCLLLPLSKGATWGWADPLTLGFFAGFVVIAIAWRFLERRSSNPLIDLSVAAQRPVLLTNIASVATGFAFYSMQLIPIQLLMAPSSSPNGLGLDMLGASLVLAPSGVLMFVFSHVSARLTVTFGPRVSLAIGGAVIGVGYVVFIVGLAGSWALTWWLMLVVACLIGAGLGIAYSAMPALIMRAVRVEQTGEANGVNALMRVVGTSTSAAVVGMILTWSLVSAPGPADTSVMVPGEAGYLWASGISLGAAVLATVLALAIPPSRPLFVEDV</sequence>
<dbReference type="GO" id="GO:0005886">
    <property type="term" value="C:plasma membrane"/>
    <property type="evidence" value="ECO:0007669"/>
    <property type="project" value="UniProtKB-SubCell"/>
</dbReference>
<feature type="transmembrane region" description="Helical" evidence="6">
    <location>
        <begin position="91"/>
        <end position="111"/>
    </location>
</feature>
<dbReference type="GO" id="GO:0022857">
    <property type="term" value="F:transmembrane transporter activity"/>
    <property type="evidence" value="ECO:0007669"/>
    <property type="project" value="InterPro"/>
</dbReference>
<keyword evidence="5 6" id="KW-0472">Membrane</keyword>
<keyword evidence="9" id="KW-1185">Reference proteome</keyword>
<evidence type="ECO:0000256" key="5">
    <source>
        <dbReference type="ARBA" id="ARBA00023136"/>
    </source>
</evidence>
<dbReference type="PROSITE" id="PS50850">
    <property type="entry name" value="MFS"/>
    <property type="match status" value="1"/>
</dbReference>
<feature type="transmembrane region" description="Helical" evidence="6">
    <location>
        <begin position="25"/>
        <end position="44"/>
    </location>
</feature>
<evidence type="ECO:0000313" key="8">
    <source>
        <dbReference type="EMBL" id="AZG44863.1"/>
    </source>
</evidence>
<dbReference type="Pfam" id="PF07690">
    <property type="entry name" value="MFS_1"/>
    <property type="match status" value="1"/>
</dbReference>
<feature type="transmembrane region" description="Helical" evidence="6">
    <location>
        <begin position="210"/>
        <end position="229"/>
    </location>
</feature>
<evidence type="ECO:0000256" key="6">
    <source>
        <dbReference type="SAM" id="Phobius"/>
    </source>
</evidence>
<keyword evidence="2" id="KW-0813">Transport</keyword>
<evidence type="ECO:0000256" key="1">
    <source>
        <dbReference type="ARBA" id="ARBA00004651"/>
    </source>
</evidence>
<dbReference type="EMBL" id="CP033972">
    <property type="protein sequence ID" value="AZG44863.1"/>
    <property type="molecule type" value="Genomic_DNA"/>
</dbReference>
<dbReference type="InterPro" id="IPR036259">
    <property type="entry name" value="MFS_trans_sf"/>
</dbReference>
<feature type="transmembrane region" description="Helical" evidence="6">
    <location>
        <begin position="149"/>
        <end position="173"/>
    </location>
</feature>
<feature type="transmembrane region" description="Helical" evidence="6">
    <location>
        <begin position="179"/>
        <end position="198"/>
    </location>
</feature>
<feature type="transmembrane region" description="Helical" evidence="6">
    <location>
        <begin position="460"/>
        <end position="481"/>
    </location>
</feature>
<dbReference type="Proteomes" id="UP000271469">
    <property type="component" value="Chromosome"/>
</dbReference>
<gene>
    <name evidence="8" type="primary">bmr3_2</name>
    <name evidence="8" type="ORF">D7316_01455</name>
</gene>
<keyword evidence="3 6" id="KW-0812">Transmembrane</keyword>
<feature type="transmembrane region" description="Helical" evidence="6">
    <location>
        <begin position="318"/>
        <end position="337"/>
    </location>
</feature>
<evidence type="ECO:0000259" key="7">
    <source>
        <dbReference type="PROSITE" id="PS50850"/>
    </source>
</evidence>
<feature type="domain" description="Major facilitator superfamily (MFS) profile" evidence="7">
    <location>
        <begin position="26"/>
        <end position="486"/>
    </location>
</feature>
<name>A0A3G8JIN4_9ACTN</name>
<dbReference type="Gene3D" id="1.20.1250.20">
    <property type="entry name" value="MFS general substrate transporter like domains"/>
    <property type="match status" value="1"/>
</dbReference>
<dbReference type="OrthoDB" id="4484751at2"/>
<accession>A0A3G8JIN4</accession>
<dbReference type="InterPro" id="IPR020846">
    <property type="entry name" value="MFS_dom"/>
</dbReference>
<keyword evidence="4 6" id="KW-1133">Transmembrane helix</keyword>
<dbReference type="SUPFAM" id="SSF103473">
    <property type="entry name" value="MFS general substrate transporter"/>
    <property type="match status" value="1"/>
</dbReference>
<feature type="transmembrane region" description="Helical" evidence="6">
    <location>
        <begin position="64"/>
        <end position="84"/>
    </location>
</feature>
<evidence type="ECO:0000256" key="4">
    <source>
        <dbReference type="ARBA" id="ARBA00022989"/>
    </source>
</evidence>
<feature type="transmembrane region" description="Helical" evidence="6">
    <location>
        <begin position="349"/>
        <end position="371"/>
    </location>
</feature>
<organism evidence="8 9">
    <name type="scientific">Gordonia insulae</name>
    <dbReference type="NCBI Taxonomy" id="2420509"/>
    <lineage>
        <taxon>Bacteria</taxon>
        <taxon>Bacillati</taxon>
        <taxon>Actinomycetota</taxon>
        <taxon>Actinomycetes</taxon>
        <taxon>Mycobacteriales</taxon>
        <taxon>Gordoniaceae</taxon>
        <taxon>Gordonia</taxon>
    </lineage>
</organism>
<dbReference type="AlphaFoldDB" id="A0A3G8JIN4"/>
<dbReference type="CDD" id="cd17504">
    <property type="entry name" value="MFS_MMR_MDR_like"/>
    <property type="match status" value="1"/>
</dbReference>
<evidence type="ECO:0000313" key="9">
    <source>
        <dbReference type="Proteomes" id="UP000271469"/>
    </source>
</evidence>
<evidence type="ECO:0000256" key="3">
    <source>
        <dbReference type="ARBA" id="ARBA00022692"/>
    </source>
</evidence>
<feature type="transmembrane region" description="Helical" evidence="6">
    <location>
        <begin position="117"/>
        <end position="137"/>
    </location>
</feature>
<feature type="transmembrane region" description="Helical" evidence="6">
    <location>
        <begin position="377"/>
        <end position="398"/>
    </location>
</feature>
<feature type="transmembrane region" description="Helical" evidence="6">
    <location>
        <begin position="419"/>
        <end position="440"/>
    </location>
</feature>
<dbReference type="RefSeq" id="WP_124707664.1">
    <property type="nucleotide sequence ID" value="NZ_CP033972.1"/>
</dbReference>
<feature type="transmembrane region" description="Helical" evidence="6">
    <location>
        <begin position="241"/>
        <end position="259"/>
    </location>
</feature>
<feature type="transmembrane region" description="Helical" evidence="6">
    <location>
        <begin position="279"/>
        <end position="298"/>
    </location>
</feature>
<dbReference type="InterPro" id="IPR011701">
    <property type="entry name" value="MFS"/>
</dbReference>
<dbReference type="PANTHER" id="PTHR23501">
    <property type="entry name" value="MAJOR FACILITATOR SUPERFAMILY"/>
    <property type="match status" value="1"/>
</dbReference>
<protein>
    <submittedName>
        <fullName evidence="8">Multidrug resistance protein 3</fullName>
    </submittedName>
</protein>
<proteinExistence type="predicted"/>
<evidence type="ECO:0000256" key="2">
    <source>
        <dbReference type="ARBA" id="ARBA00022448"/>
    </source>
</evidence>
<dbReference type="PANTHER" id="PTHR23501:SF197">
    <property type="entry name" value="COMD"/>
    <property type="match status" value="1"/>
</dbReference>